<dbReference type="Proteomes" id="UP000434957">
    <property type="component" value="Unassembled WGS sequence"/>
</dbReference>
<name>A0A6A3HYD7_9STRA</name>
<evidence type="ECO:0000313" key="5">
    <source>
        <dbReference type="Proteomes" id="UP000435112"/>
    </source>
</evidence>
<comment type="caution">
    <text evidence="2">The sequence shown here is derived from an EMBL/GenBank/DDBJ whole genome shotgun (WGS) entry which is preliminary data.</text>
</comment>
<evidence type="ECO:0000313" key="3">
    <source>
        <dbReference type="EMBL" id="KAE9297711.1"/>
    </source>
</evidence>
<gene>
    <name evidence="2" type="ORF">PR002_g25558</name>
    <name evidence="3" type="ORF">PR003_g23428</name>
</gene>
<proteinExistence type="predicted"/>
<sequence length="52" mass="5687">MFLSRWRRSPRLPSAKPSTCPRSLAGHAACVRRAWGASCTATGGAWRDLLCL</sequence>
<dbReference type="EMBL" id="QXFT01002475">
    <property type="protein sequence ID" value="KAE9297711.1"/>
    <property type="molecule type" value="Genomic_DNA"/>
</dbReference>
<organism evidence="2 5">
    <name type="scientific">Phytophthora rubi</name>
    <dbReference type="NCBI Taxonomy" id="129364"/>
    <lineage>
        <taxon>Eukaryota</taxon>
        <taxon>Sar</taxon>
        <taxon>Stramenopiles</taxon>
        <taxon>Oomycota</taxon>
        <taxon>Peronosporomycetes</taxon>
        <taxon>Peronosporales</taxon>
        <taxon>Peronosporaceae</taxon>
        <taxon>Phytophthora</taxon>
    </lineage>
</organism>
<keyword evidence="4" id="KW-1185">Reference proteome</keyword>
<evidence type="ECO:0000313" key="4">
    <source>
        <dbReference type="Proteomes" id="UP000434957"/>
    </source>
</evidence>
<dbReference type="Proteomes" id="UP000435112">
    <property type="component" value="Unassembled WGS sequence"/>
</dbReference>
<evidence type="ECO:0000313" key="2">
    <source>
        <dbReference type="EMBL" id="KAE8975619.1"/>
    </source>
</evidence>
<reference evidence="2 5" key="1">
    <citation type="submission" date="2018-09" db="EMBL/GenBank/DDBJ databases">
        <title>Genomic investigation of the strawberry pathogen Phytophthora fragariae indicates pathogenicity is determined by transcriptional variation in three key races.</title>
        <authorList>
            <person name="Adams T.M."/>
            <person name="Armitage A.D."/>
            <person name="Sobczyk M.K."/>
            <person name="Bates H.J."/>
            <person name="Dunwell J.M."/>
            <person name="Nellist C.F."/>
            <person name="Harrison R.J."/>
        </authorList>
    </citation>
    <scope>NUCLEOTIDE SEQUENCE [LARGE SCALE GENOMIC DNA]</scope>
    <source>
        <strain evidence="2 5">SCRP324</strain>
        <strain evidence="3 4">SCRP333</strain>
    </source>
</reference>
<accession>A0A6A3HYD7</accession>
<feature type="region of interest" description="Disordered" evidence="1">
    <location>
        <begin position="1"/>
        <end position="22"/>
    </location>
</feature>
<evidence type="ECO:0000256" key="1">
    <source>
        <dbReference type="SAM" id="MobiDB-lite"/>
    </source>
</evidence>
<dbReference type="AlphaFoldDB" id="A0A6A3HYD7"/>
<protein>
    <submittedName>
        <fullName evidence="2">Uncharacterized protein</fullName>
    </submittedName>
</protein>
<feature type="compositionally biased region" description="Basic residues" evidence="1">
    <location>
        <begin position="1"/>
        <end position="10"/>
    </location>
</feature>
<dbReference type="EMBL" id="QXFU01003409">
    <property type="protein sequence ID" value="KAE8975619.1"/>
    <property type="molecule type" value="Genomic_DNA"/>
</dbReference>